<evidence type="ECO:0000256" key="2">
    <source>
        <dbReference type="ARBA" id="ARBA00012247"/>
    </source>
</evidence>
<dbReference type="Pfam" id="PF03009">
    <property type="entry name" value="GDPD"/>
    <property type="match status" value="1"/>
</dbReference>
<dbReference type="Gene3D" id="3.20.20.190">
    <property type="entry name" value="Phosphatidylinositol (PI) phosphodiesterase"/>
    <property type="match status" value="1"/>
</dbReference>
<comment type="catalytic activity">
    <reaction evidence="6">
        <text>a sn-glycero-3-phosphodiester + H2O = an alcohol + sn-glycerol 3-phosphate + H(+)</text>
        <dbReference type="Rhea" id="RHEA:12969"/>
        <dbReference type="ChEBI" id="CHEBI:15377"/>
        <dbReference type="ChEBI" id="CHEBI:15378"/>
        <dbReference type="ChEBI" id="CHEBI:30879"/>
        <dbReference type="ChEBI" id="CHEBI:57597"/>
        <dbReference type="ChEBI" id="CHEBI:83408"/>
        <dbReference type="EC" id="3.1.4.46"/>
    </reaction>
</comment>
<organism evidence="9 10">
    <name type="scientific">Oikopleura dioica</name>
    <name type="common">Tunicate</name>
    <dbReference type="NCBI Taxonomy" id="34765"/>
    <lineage>
        <taxon>Eukaryota</taxon>
        <taxon>Metazoa</taxon>
        <taxon>Chordata</taxon>
        <taxon>Tunicata</taxon>
        <taxon>Appendicularia</taxon>
        <taxon>Copelata</taxon>
        <taxon>Oikopleuridae</taxon>
        <taxon>Oikopleura</taxon>
    </lineage>
</organism>
<accession>A0ABN7SBS3</accession>
<keyword evidence="7" id="KW-0812">Transmembrane</keyword>
<dbReference type="Proteomes" id="UP001158576">
    <property type="component" value="Chromosome XSR"/>
</dbReference>
<dbReference type="PANTHER" id="PTHR43620">
    <property type="entry name" value="GLYCEROPHOSPHORYL DIESTER PHOSPHODIESTERASE"/>
    <property type="match status" value="1"/>
</dbReference>
<evidence type="ECO:0000259" key="8">
    <source>
        <dbReference type="PROSITE" id="PS51704"/>
    </source>
</evidence>
<sequence length="365" mass="41697">MEQRERLIPRFNRAQPASQCRAIICFSLVMAITISLVVIGLVLTGQASSASEMWKHHTRVCDSDKILNIAHRGSSGMRPAHSLAGYELAADQGADFIECDVAVTKDLKLVCLHDAFLSTVTNVAKKPEFEDRKRTLKYNGEEREDWWVNDFTFDELSSLRLIQEFADRDQSFNGDYTIPLLSEYIEIAQQKNVDIYPELKTPSFFNEQLNVDFEQNLSIQLRKVEGFDSRRVLVQSFDSTSLLKFHEYAPEYRLIQLAKVMPTDEQLETLAQAGAYGLGLAKDLIIQQKDNRRLGYSEIVSKAHSLDLKVHSWVSRNEGKYLLWEYGLDPYKEYEDLIAAGVDGIFTDFPASLANYLTLRRQKSC</sequence>
<protein>
    <recommendedName>
        <fullName evidence="2">glycerophosphodiester phosphodiesterase</fullName>
        <ecNumber evidence="2">3.1.4.46</ecNumber>
    </recommendedName>
</protein>
<feature type="domain" description="GP-PDE" evidence="8">
    <location>
        <begin position="66"/>
        <end position="357"/>
    </location>
</feature>
<reference evidence="9 10" key="1">
    <citation type="submission" date="2021-04" db="EMBL/GenBank/DDBJ databases">
        <authorList>
            <person name="Bliznina A."/>
        </authorList>
    </citation>
    <scope>NUCLEOTIDE SEQUENCE [LARGE SCALE GENOMIC DNA]</scope>
</reference>
<dbReference type="InterPro" id="IPR017946">
    <property type="entry name" value="PLC-like_Pdiesterase_TIM-brl"/>
</dbReference>
<keyword evidence="7" id="KW-0472">Membrane</keyword>
<evidence type="ECO:0000256" key="4">
    <source>
        <dbReference type="ARBA" id="ARBA00022798"/>
    </source>
</evidence>
<evidence type="ECO:0000313" key="10">
    <source>
        <dbReference type="Proteomes" id="UP001158576"/>
    </source>
</evidence>
<name>A0ABN7SBS3_OIKDI</name>
<dbReference type="InterPro" id="IPR030395">
    <property type="entry name" value="GP_PDE_dom"/>
</dbReference>
<keyword evidence="5" id="KW-0378">Hydrolase</keyword>
<evidence type="ECO:0000256" key="5">
    <source>
        <dbReference type="ARBA" id="ARBA00022801"/>
    </source>
</evidence>
<dbReference type="PANTHER" id="PTHR43620:SF7">
    <property type="entry name" value="GLYCEROPHOSPHODIESTER PHOSPHODIESTERASE GDPD5-RELATED"/>
    <property type="match status" value="1"/>
</dbReference>
<proteinExistence type="inferred from homology"/>
<evidence type="ECO:0000256" key="3">
    <source>
        <dbReference type="ARBA" id="ARBA00022729"/>
    </source>
</evidence>
<comment type="similarity">
    <text evidence="1">Belongs to the glycerophosphoryl diester phosphodiesterase family.</text>
</comment>
<dbReference type="SUPFAM" id="SSF51695">
    <property type="entry name" value="PLC-like phosphodiesterases"/>
    <property type="match status" value="1"/>
</dbReference>
<keyword evidence="10" id="KW-1185">Reference proteome</keyword>
<keyword evidence="7" id="KW-1133">Transmembrane helix</keyword>
<gene>
    <name evidence="9" type="ORF">OKIOD_LOCUS6056</name>
</gene>
<evidence type="ECO:0000313" key="9">
    <source>
        <dbReference type="EMBL" id="CAG5096162.1"/>
    </source>
</evidence>
<evidence type="ECO:0000256" key="7">
    <source>
        <dbReference type="SAM" id="Phobius"/>
    </source>
</evidence>
<keyword evidence="4" id="KW-0319">Glycerol metabolism</keyword>
<feature type="transmembrane region" description="Helical" evidence="7">
    <location>
        <begin position="21"/>
        <end position="43"/>
    </location>
</feature>
<evidence type="ECO:0000256" key="6">
    <source>
        <dbReference type="ARBA" id="ARBA00047512"/>
    </source>
</evidence>
<evidence type="ECO:0000256" key="1">
    <source>
        <dbReference type="ARBA" id="ARBA00007277"/>
    </source>
</evidence>
<dbReference type="EMBL" id="OU015569">
    <property type="protein sequence ID" value="CAG5096162.1"/>
    <property type="molecule type" value="Genomic_DNA"/>
</dbReference>
<dbReference type="EC" id="3.1.4.46" evidence="2"/>
<dbReference type="PROSITE" id="PS51704">
    <property type="entry name" value="GP_PDE"/>
    <property type="match status" value="1"/>
</dbReference>
<keyword evidence="3" id="KW-0732">Signal</keyword>